<evidence type="ECO:0000256" key="1">
    <source>
        <dbReference type="ARBA" id="ARBA00006787"/>
    </source>
</evidence>
<keyword evidence="3" id="KW-0560">Oxidoreductase</keyword>
<comment type="similarity">
    <text evidence="1">Belongs to the carotenoid oxygenase family.</text>
</comment>
<dbReference type="Pfam" id="PF03055">
    <property type="entry name" value="RPE65"/>
    <property type="match status" value="1"/>
</dbReference>
<dbReference type="AlphaFoldDB" id="A0A9W8TIU9"/>
<dbReference type="GO" id="GO:0016121">
    <property type="term" value="P:carotene catabolic process"/>
    <property type="evidence" value="ECO:0007669"/>
    <property type="project" value="TreeGrafter"/>
</dbReference>
<dbReference type="GO" id="GO:0046872">
    <property type="term" value="F:metal ion binding"/>
    <property type="evidence" value="ECO:0007669"/>
    <property type="project" value="UniProtKB-KW"/>
</dbReference>
<proteinExistence type="inferred from homology"/>
<evidence type="ECO:0000256" key="4">
    <source>
        <dbReference type="ARBA" id="ARBA00023004"/>
    </source>
</evidence>
<organism evidence="6 7">
    <name type="scientific">Xylaria arbuscula</name>
    <dbReference type="NCBI Taxonomy" id="114810"/>
    <lineage>
        <taxon>Eukaryota</taxon>
        <taxon>Fungi</taxon>
        <taxon>Dikarya</taxon>
        <taxon>Ascomycota</taxon>
        <taxon>Pezizomycotina</taxon>
        <taxon>Sordariomycetes</taxon>
        <taxon>Xylariomycetidae</taxon>
        <taxon>Xylariales</taxon>
        <taxon>Xylariaceae</taxon>
        <taxon>Xylaria</taxon>
    </lineage>
</organism>
<name>A0A9W8TIU9_9PEZI</name>
<sequence>MEEDHFQSSHPYLSGNFAPVKRARPLTWCPHSGRIPPELAGGQYIRNGGNPLTNEDLARDAHWFDGDGMLSGVFFRREPKKGVEPYFVNQYILTDVYLNAKGNRNLRRPLLPSISTLIDASFLATVLAVGRAILLIVLSRLPGSRRVIKKISVANTGVIYHDGRALATCESGPPMRFQLPGLETVGWYNGRKAENEPCIDDRAGFGGENLGSFIKEWTTGHPRVDPITKELISIHVVPIKPYVFYSVIPSKTKAGSKHDRARRPLFDASIPGVHSPKMMHDFGVATHYTIILDLPLSMNLTHVASGKPMIAYDPAGRSRYGVFPRYEPNKIQWFETKQCLIFHTANCWETLTVEPVAETCIHLVACRLTSATVLYSAGALSPPPPKAVPPEYAEEEQCRLYYYNFPLVPEGSDEQPVIRNQWALSAIPFEFPSVSPQYAMTAARFVYGCSMGSQCHFSTALGKAAKVDYLAKIDTETLIARGTAHPPQQITGCVDRRSIDQVMGSSDPNDPIKLFPMPENWYAQEPRFVARRGASSEDDGWLLTYVFDESQLDGRGECGEEAKSELWVIDAKHMRDVVAKIHLPQRVPYGLHGAWFSEKEIAGQKAAQCFRGEAVEAELDLSSPLSQMRNMIEKYAILQDYDPMHATSVFTYIQWGGMFELWGLSDVISPHPDRPMREAREA</sequence>
<reference evidence="6" key="1">
    <citation type="submission" date="2022-07" db="EMBL/GenBank/DDBJ databases">
        <title>Genome Sequence of Xylaria arbuscula.</title>
        <authorList>
            <person name="Buettner E."/>
        </authorList>
    </citation>
    <scope>NUCLEOTIDE SEQUENCE</scope>
    <source>
        <strain evidence="6">VT107</strain>
    </source>
</reference>
<keyword evidence="7" id="KW-1185">Reference proteome</keyword>
<gene>
    <name evidence="6" type="ORF">NPX13_g9483</name>
</gene>
<evidence type="ECO:0000256" key="5">
    <source>
        <dbReference type="PIRSR" id="PIRSR604294-1"/>
    </source>
</evidence>
<dbReference type="GO" id="GO:0010436">
    <property type="term" value="F:carotenoid dioxygenase activity"/>
    <property type="evidence" value="ECO:0007669"/>
    <property type="project" value="TreeGrafter"/>
</dbReference>
<feature type="binding site" evidence="5">
    <location>
        <position position="343"/>
    </location>
    <ligand>
        <name>Fe cation</name>
        <dbReference type="ChEBI" id="CHEBI:24875"/>
        <note>catalytic</note>
    </ligand>
</feature>
<dbReference type="PANTHER" id="PTHR10543:SF89">
    <property type="entry name" value="CAROTENOID 9,10(9',10')-CLEAVAGE DIOXYGENASE 1"/>
    <property type="match status" value="1"/>
</dbReference>
<protein>
    <recommendedName>
        <fullName evidence="8">Carotenoid oxygenase</fullName>
    </recommendedName>
</protein>
<feature type="binding site" evidence="5">
    <location>
        <position position="592"/>
    </location>
    <ligand>
        <name>Fe cation</name>
        <dbReference type="ChEBI" id="CHEBI:24875"/>
        <note>catalytic</note>
    </ligand>
</feature>
<dbReference type="PANTHER" id="PTHR10543">
    <property type="entry name" value="BETA-CAROTENE DIOXYGENASE"/>
    <property type="match status" value="1"/>
</dbReference>
<comment type="caution">
    <text evidence="6">The sequence shown here is derived from an EMBL/GenBank/DDBJ whole genome shotgun (WGS) entry which is preliminary data.</text>
</comment>
<dbReference type="InterPro" id="IPR004294">
    <property type="entry name" value="Carotenoid_Oase"/>
</dbReference>
<feature type="binding site" evidence="5">
    <location>
        <position position="221"/>
    </location>
    <ligand>
        <name>Fe cation</name>
        <dbReference type="ChEBI" id="CHEBI:24875"/>
        <note>catalytic</note>
    </ligand>
</feature>
<dbReference type="EMBL" id="JANPWZ010002344">
    <property type="protein sequence ID" value="KAJ3559817.1"/>
    <property type="molecule type" value="Genomic_DNA"/>
</dbReference>
<dbReference type="Proteomes" id="UP001148614">
    <property type="component" value="Unassembled WGS sequence"/>
</dbReference>
<evidence type="ECO:0000313" key="7">
    <source>
        <dbReference type="Proteomes" id="UP001148614"/>
    </source>
</evidence>
<evidence type="ECO:0000313" key="6">
    <source>
        <dbReference type="EMBL" id="KAJ3559817.1"/>
    </source>
</evidence>
<evidence type="ECO:0000256" key="3">
    <source>
        <dbReference type="ARBA" id="ARBA00023002"/>
    </source>
</evidence>
<keyword evidence="4 5" id="KW-0408">Iron</keyword>
<evidence type="ECO:0008006" key="8">
    <source>
        <dbReference type="Google" id="ProtNLM"/>
    </source>
</evidence>
<dbReference type="VEuPathDB" id="FungiDB:F4678DRAFT_468894"/>
<keyword evidence="2 5" id="KW-0479">Metal-binding</keyword>
<evidence type="ECO:0000256" key="2">
    <source>
        <dbReference type="ARBA" id="ARBA00022723"/>
    </source>
</evidence>
<feature type="binding site" evidence="5">
    <location>
        <position position="280"/>
    </location>
    <ligand>
        <name>Fe cation</name>
        <dbReference type="ChEBI" id="CHEBI:24875"/>
        <note>catalytic</note>
    </ligand>
</feature>
<comment type="cofactor">
    <cofactor evidence="5">
        <name>Fe(2+)</name>
        <dbReference type="ChEBI" id="CHEBI:29033"/>
    </cofactor>
    <text evidence="5">Binds 1 Fe(2+) ion per subunit.</text>
</comment>
<accession>A0A9W8TIU9</accession>